<dbReference type="Gene3D" id="3.30.70.100">
    <property type="match status" value="1"/>
</dbReference>
<evidence type="ECO:0000313" key="3">
    <source>
        <dbReference type="EMBL" id="TDO19201.1"/>
    </source>
</evidence>
<dbReference type="AlphaFoldDB" id="A0A4R6IC76"/>
<reference evidence="3 4" key="1">
    <citation type="submission" date="2019-03" db="EMBL/GenBank/DDBJ databases">
        <title>Genomic Encyclopedia of Archaeal and Bacterial Type Strains, Phase II (KMG-II): from individual species to whole genera.</title>
        <authorList>
            <person name="Goeker M."/>
        </authorList>
    </citation>
    <scope>NUCLEOTIDE SEQUENCE [LARGE SCALE GENOMIC DNA]</scope>
    <source>
        <strain evidence="3 4">DSM 19034</strain>
    </source>
</reference>
<keyword evidence="1" id="KW-0732">Signal</keyword>
<organism evidence="3 4">
    <name type="scientific">Pedobacter duraquae</name>
    <dbReference type="NCBI Taxonomy" id="425511"/>
    <lineage>
        <taxon>Bacteria</taxon>
        <taxon>Pseudomonadati</taxon>
        <taxon>Bacteroidota</taxon>
        <taxon>Sphingobacteriia</taxon>
        <taxon>Sphingobacteriales</taxon>
        <taxon>Sphingobacteriaceae</taxon>
        <taxon>Pedobacter</taxon>
    </lineage>
</organism>
<accession>A0A4R6IC76</accession>
<dbReference type="PROSITE" id="PS50846">
    <property type="entry name" value="HMA_2"/>
    <property type="match status" value="1"/>
</dbReference>
<comment type="caution">
    <text evidence="3">The sequence shown here is derived from an EMBL/GenBank/DDBJ whole genome shotgun (WGS) entry which is preliminary data.</text>
</comment>
<gene>
    <name evidence="3" type="ORF">CLV32_4440</name>
</gene>
<dbReference type="SUPFAM" id="SSF55008">
    <property type="entry name" value="HMA, heavy metal-associated domain"/>
    <property type="match status" value="1"/>
</dbReference>
<evidence type="ECO:0000313" key="4">
    <source>
        <dbReference type="Proteomes" id="UP000295499"/>
    </source>
</evidence>
<dbReference type="GO" id="GO:0046872">
    <property type="term" value="F:metal ion binding"/>
    <property type="evidence" value="ECO:0007669"/>
    <property type="project" value="InterPro"/>
</dbReference>
<dbReference type="RefSeq" id="WP_133559044.1">
    <property type="nucleotide sequence ID" value="NZ_SNWM01000007.1"/>
</dbReference>
<dbReference type="InterPro" id="IPR036163">
    <property type="entry name" value="HMA_dom_sf"/>
</dbReference>
<dbReference type="OrthoDB" id="667084at2"/>
<dbReference type="Pfam" id="PF00403">
    <property type="entry name" value="HMA"/>
    <property type="match status" value="1"/>
</dbReference>
<feature type="signal peptide" evidence="1">
    <location>
        <begin position="1"/>
        <end position="21"/>
    </location>
</feature>
<feature type="domain" description="HMA" evidence="2">
    <location>
        <begin position="25"/>
        <end position="92"/>
    </location>
</feature>
<protein>
    <submittedName>
        <fullName evidence="3">Copper chaperone CopZ</fullName>
    </submittedName>
</protein>
<dbReference type="InterPro" id="IPR006121">
    <property type="entry name" value="HMA_dom"/>
</dbReference>
<dbReference type="Proteomes" id="UP000295499">
    <property type="component" value="Unassembled WGS sequence"/>
</dbReference>
<sequence>MKTYIFLLTAFGLFMGFPGKAQQISNAEIQVTGLTCSMCSKATETALKSLDFINSISTDLNQNLFTINFKKDKNVNIDLIRKKVEDAGFSIGKLSATFNFNAVAVDRDGRATVDGNVYQLTNSDRKILSGPIKATVIDKNFVPGSTFKKNVNTLKVDSYASGTAVINGRKTRVYHLSI</sequence>
<dbReference type="EMBL" id="SNWM01000007">
    <property type="protein sequence ID" value="TDO19201.1"/>
    <property type="molecule type" value="Genomic_DNA"/>
</dbReference>
<name>A0A4R6IC76_9SPHI</name>
<evidence type="ECO:0000256" key="1">
    <source>
        <dbReference type="SAM" id="SignalP"/>
    </source>
</evidence>
<feature type="chain" id="PRO_5020259484" evidence="1">
    <location>
        <begin position="22"/>
        <end position="178"/>
    </location>
</feature>
<keyword evidence="4" id="KW-1185">Reference proteome</keyword>
<proteinExistence type="predicted"/>
<evidence type="ECO:0000259" key="2">
    <source>
        <dbReference type="PROSITE" id="PS50846"/>
    </source>
</evidence>